<keyword evidence="1" id="KW-0812">Transmembrane</keyword>
<proteinExistence type="predicted"/>
<feature type="transmembrane region" description="Helical" evidence="1">
    <location>
        <begin position="9"/>
        <end position="27"/>
    </location>
</feature>
<reference evidence="2" key="1">
    <citation type="submission" date="2019-03" db="EMBL/GenBank/DDBJ databases">
        <authorList>
            <consortium name="Pathogen Informatics"/>
        </authorList>
    </citation>
    <scope>NUCLEOTIDE SEQUENCE</scope>
    <source>
        <strain evidence="2">5012STDY7626355</strain>
    </source>
</reference>
<accession>A0A486V7Z7</accession>
<keyword evidence="1" id="KW-0472">Membrane</keyword>
<sequence length="131" mass="15129">MKIKTGMKHIYYFSVIGLLCFIASPFGNFPVRVFSITITLIILLLGCMILNSQNRIISVLLLSLFMCSSNHIINHDPIIQEERKEMCKIQDSEEINKCMEKKLIDIKFKDIIVVIVLLLSSELIRQKRNKS</sequence>
<organism evidence="2">
    <name type="scientific">Klebsiella pneumoniae</name>
    <dbReference type="NCBI Taxonomy" id="573"/>
    <lineage>
        <taxon>Bacteria</taxon>
        <taxon>Pseudomonadati</taxon>
        <taxon>Pseudomonadota</taxon>
        <taxon>Gammaproteobacteria</taxon>
        <taxon>Enterobacterales</taxon>
        <taxon>Enterobacteriaceae</taxon>
        <taxon>Klebsiella/Raoultella group</taxon>
        <taxon>Klebsiella</taxon>
        <taxon>Klebsiella pneumoniae complex</taxon>
    </lineage>
</organism>
<keyword evidence="1" id="KW-1133">Transmembrane helix</keyword>
<dbReference type="AlphaFoldDB" id="A0A486V7Z7"/>
<evidence type="ECO:0000256" key="1">
    <source>
        <dbReference type="SAM" id="Phobius"/>
    </source>
</evidence>
<name>A0A486V7Z7_KLEPN</name>
<dbReference type="RefSeq" id="WP_004187568.1">
    <property type="nucleotide sequence ID" value="NZ_CAAHBH010000032.1"/>
</dbReference>
<feature type="transmembrane region" description="Helical" evidence="1">
    <location>
        <begin position="33"/>
        <end position="50"/>
    </location>
</feature>
<evidence type="ECO:0000313" key="2">
    <source>
        <dbReference type="EMBL" id="VGM46455.1"/>
    </source>
</evidence>
<dbReference type="EMBL" id="CAAHDC010000030">
    <property type="protein sequence ID" value="VGM46455.1"/>
    <property type="molecule type" value="Genomic_DNA"/>
</dbReference>
<gene>
    <name evidence="2" type="ORF">SAMEA4873556_05038</name>
</gene>
<protein>
    <submittedName>
        <fullName evidence="2">Uncharacterized protein</fullName>
    </submittedName>
</protein>